<dbReference type="PANTHER" id="PTHR22749:SF6">
    <property type="entry name" value="RIBOFLAVIN KINASE"/>
    <property type="match status" value="1"/>
</dbReference>
<dbReference type="GO" id="GO:0009398">
    <property type="term" value="P:FMN biosynthetic process"/>
    <property type="evidence" value="ECO:0007669"/>
    <property type="project" value="UniProtKB-UniRule"/>
</dbReference>
<dbReference type="Pfam" id="PF01687">
    <property type="entry name" value="Flavokinase"/>
    <property type="match status" value="1"/>
</dbReference>
<dbReference type="SUPFAM" id="SSF82114">
    <property type="entry name" value="Riboflavin kinase-like"/>
    <property type="match status" value="1"/>
</dbReference>
<evidence type="ECO:0000256" key="1">
    <source>
        <dbReference type="ARBA" id="ARBA00002121"/>
    </source>
</evidence>
<comment type="catalytic activity">
    <reaction evidence="14 15">
        <text>FMN + ATP + H(+) = FAD + diphosphate</text>
        <dbReference type="Rhea" id="RHEA:17237"/>
        <dbReference type="ChEBI" id="CHEBI:15378"/>
        <dbReference type="ChEBI" id="CHEBI:30616"/>
        <dbReference type="ChEBI" id="CHEBI:33019"/>
        <dbReference type="ChEBI" id="CHEBI:57692"/>
        <dbReference type="ChEBI" id="CHEBI:58210"/>
        <dbReference type="EC" id="2.7.7.2"/>
    </reaction>
</comment>
<dbReference type="SUPFAM" id="SSF52374">
    <property type="entry name" value="Nucleotidylyl transferase"/>
    <property type="match status" value="1"/>
</dbReference>
<evidence type="ECO:0000256" key="9">
    <source>
        <dbReference type="ARBA" id="ARBA00022777"/>
    </source>
</evidence>
<dbReference type="GO" id="GO:0006747">
    <property type="term" value="P:FAD biosynthetic process"/>
    <property type="evidence" value="ECO:0007669"/>
    <property type="project" value="UniProtKB-UniRule"/>
</dbReference>
<evidence type="ECO:0000256" key="11">
    <source>
        <dbReference type="ARBA" id="ARBA00022840"/>
    </source>
</evidence>
<evidence type="ECO:0000256" key="12">
    <source>
        <dbReference type="ARBA" id="ARBA00023268"/>
    </source>
</evidence>
<comment type="catalytic activity">
    <reaction evidence="13 15">
        <text>riboflavin + ATP = FMN + ADP + H(+)</text>
        <dbReference type="Rhea" id="RHEA:14357"/>
        <dbReference type="ChEBI" id="CHEBI:15378"/>
        <dbReference type="ChEBI" id="CHEBI:30616"/>
        <dbReference type="ChEBI" id="CHEBI:57986"/>
        <dbReference type="ChEBI" id="CHEBI:58210"/>
        <dbReference type="ChEBI" id="CHEBI:456216"/>
        <dbReference type="EC" id="2.7.1.26"/>
    </reaction>
</comment>
<accession>A0A8J3HUE5</accession>
<dbReference type="InterPro" id="IPR023468">
    <property type="entry name" value="Riboflavin_kinase"/>
</dbReference>
<evidence type="ECO:0000256" key="5">
    <source>
        <dbReference type="ARBA" id="ARBA00022643"/>
    </source>
</evidence>
<comment type="caution">
    <text evidence="17">The sequence shown here is derived from an EMBL/GenBank/DDBJ whole genome shotgun (WGS) entry which is preliminary data.</text>
</comment>
<keyword evidence="12" id="KW-0511">Multifunctional enzyme</keyword>
<comment type="pathway">
    <text evidence="2 15">Cofactor biosynthesis; FAD biosynthesis; FAD from FMN: step 1/1.</text>
</comment>
<dbReference type="CDD" id="cd02064">
    <property type="entry name" value="FAD_synthetase_N"/>
    <property type="match status" value="1"/>
</dbReference>
<keyword evidence="5 15" id="KW-0288">FMN</keyword>
<dbReference type="EC" id="2.7.7.2" evidence="15"/>
<evidence type="ECO:0000313" key="18">
    <source>
        <dbReference type="Proteomes" id="UP000637906"/>
    </source>
</evidence>
<dbReference type="GO" id="GO:0009231">
    <property type="term" value="P:riboflavin biosynthetic process"/>
    <property type="evidence" value="ECO:0007669"/>
    <property type="project" value="InterPro"/>
</dbReference>
<dbReference type="PIRSF" id="PIRSF004491">
    <property type="entry name" value="FAD_Synth"/>
    <property type="match status" value="1"/>
</dbReference>
<keyword evidence="4 15" id="KW-0285">Flavoprotein</keyword>
<keyword evidence="6 15" id="KW-0808">Transferase</keyword>
<sequence length="308" mass="35647">MEVVYDYKEYKGREVALAFGNFDGVHLGHNYVISTVKNLSIEKDIPSAVLTFEPHPASILFNKKDFRLTDVKQKIEFIKNHSIDYLYIINFDQNFAKMTPEYFIQEVLINSYQTKYIVTGHECVFGYKRLGNLKLIKDFAATCDYKIVELNSLSIEDNTVYSSSLIRECLICGHIEFANKLLGRPYCMSGTVVKGVGRGRKIGFPTINLNIDDDMVKPKFGVYFAKVVQNNNHFYGLVNIGVRPTFEDFKKPILEMYIFDFNDNLYDHLVKIEFLKFLRPEKKFSDAEELIAQIRSDVIEARKLKDCL</sequence>
<evidence type="ECO:0000259" key="16">
    <source>
        <dbReference type="SMART" id="SM00904"/>
    </source>
</evidence>
<keyword evidence="8 15" id="KW-0547">Nucleotide-binding</keyword>
<proteinExistence type="inferred from homology"/>
<gene>
    <name evidence="17" type="primary">ribF</name>
    <name evidence="17" type="ORF">sL5_04150</name>
</gene>
<dbReference type="NCBIfam" id="NF004162">
    <property type="entry name" value="PRK05627.1-5"/>
    <property type="match status" value="1"/>
</dbReference>
<evidence type="ECO:0000256" key="3">
    <source>
        <dbReference type="ARBA" id="ARBA00005201"/>
    </source>
</evidence>
<dbReference type="InterPro" id="IPR023465">
    <property type="entry name" value="Riboflavin_kinase_dom_sf"/>
</dbReference>
<dbReference type="GO" id="GO:0008531">
    <property type="term" value="F:riboflavin kinase activity"/>
    <property type="evidence" value="ECO:0007669"/>
    <property type="project" value="UniProtKB-UniRule"/>
</dbReference>
<comment type="pathway">
    <text evidence="3 15">Cofactor biosynthesis; FMN biosynthesis; FMN from riboflavin (ATP route): step 1/1.</text>
</comment>
<dbReference type="GO" id="GO:0003919">
    <property type="term" value="F:FMN adenylyltransferase activity"/>
    <property type="evidence" value="ECO:0007669"/>
    <property type="project" value="UniProtKB-UniRule"/>
</dbReference>
<evidence type="ECO:0000256" key="15">
    <source>
        <dbReference type="PIRNR" id="PIRNR004491"/>
    </source>
</evidence>
<evidence type="ECO:0000256" key="4">
    <source>
        <dbReference type="ARBA" id="ARBA00022630"/>
    </source>
</evidence>
<reference evidence="17 18" key="1">
    <citation type="journal article" date="2021" name="Microb. Ecol.">
        <title>Candidatus Mesenet longicola: Novel Endosymbionts of Brontispa longissima that Induce Cytoplasmic Incompatibility.</title>
        <authorList>
            <person name="Takano S."/>
            <person name="Gotoh Y."/>
            <person name="Hayashi T."/>
        </authorList>
    </citation>
    <scope>NUCLEOTIDE SEQUENCE [LARGE SCALE GENOMIC DNA]</scope>
    <source>
        <strain evidence="17">L5</strain>
    </source>
</reference>
<dbReference type="EMBL" id="BNGU01000013">
    <property type="protein sequence ID" value="GHM59422.1"/>
    <property type="molecule type" value="Genomic_DNA"/>
</dbReference>
<dbReference type="Gene3D" id="3.40.50.620">
    <property type="entry name" value="HUPs"/>
    <property type="match status" value="1"/>
</dbReference>
<evidence type="ECO:0000256" key="13">
    <source>
        <dbReference type="ARBA" id="ARBA00047880"/>
    </source>
</evidence>
<evidence type="ECO:0000256" key="7">
    <source>
        <dbReference type="ARBA" id="ARBA00022695"/>
    </source>
</evidence>
<dbReference type="GO" id="GO:0005524">
    <property type="term" value="F:ATP binding"/>
    <property type="evidence" value="ECO:0007669"/>
    <property type="project" value="UniProtKB-UniRule"/>
</dbReference>
<keyword evidence="11 15" id="KW-0067">ATP-binding</keyword>
<dbReference type="InterPro" id="IPR014729">
    <property type="entry name" value="Rossmann-like_a/b/a_fold"/>
</dbReference>
<comment type="function">
    <text evidence="1">Catalyzes the phosphorylation of riboflavin to FMN followed by the adenylation of FMN to FAD.</text>
</comment>
<feature type="domain" description="Riboflavin kinase" evidence="16">
    <location>
        <begin position="181"/>
        <end position="306"/>
    </location>
</feature>
<dbReference type="Gene3D" id="2.40.30.30">
    <property type="entry name" value="Riboflavin kinase-like"/>
    <property type="match status" value="1"/>
</dbReference>
<dbReference type="PANTHER" id="PTHR22749">
    <property type="entry name" value="RIBOFLAVIN KINASE/FMN ADENYLYLTRANSFERASE"/>
    <property type="match status" value="1"/>
</dbReference>
<organism evidence="17 18">
    <name type="scientific">Candidatus Mesenet longicola</name>
    <dbReference type="NCBI Taxonomy" id="1892558"/>
    <lineage>
        <taxon>Bacteria</taxon>
        <taxon>Pseudomonadati</taxon>
        <taxon>Pseudomonadota</taxon>
        <taxon>Alphaproteobacteria</taxon>
        <taxon>Rickettsiales</taxon>
        <taxon>Anaplasmataceae</taxon>
        <taxon>Candidatus Mesenet</taxon>
    </lineage>
</organism>
<evidence type="ECO:0000256" key="6">
    <source>
        <dbReference type="ARBA" id="ARBA00022679"/>
    </source>
</evidence>
<dbReference type="InterPro" id="IPR015864">
    <property type="entry name" value="FAD_synthase"/>
</dbReference>
<dbReference type="NCBIfam" id="TIGR00083">
    <property type="entry name" value="ribF"/>
    <property type="match status" value="1"/>
</dbReference>
<evidence type="ECO:0000256" key="10">
    <source>
        <dbReference type="ARBA" id="ARBA00022827"/>
    </source>
</evidence>
<dbReference type="FunFam" id="3.40.50.620:FF:000021">
    <property type="entry name" value="Riboflavin biosynthesis protein"/>
    <property type="match status" value="1"/>
</dbReference>
<dbReference type="SMART" id="SM00904">
    <property type="entry name" value="Flavokinase"/>
    <property type="match status" value="1"/>
</dbReference>
<evidence type="ECO:0000256" key="8">
    <source>
        <dbReference type="ARBA" id="ARBA00022741"/>
    </source>
</evidence>
<dbReference type="InterPro" id="IPR002606">
    <property type="entry name" value="Riboflavin_kinase_bac"/>
</dbReference>
<name>A0A8J3HUE5_9RICK</name>
<protein>
    <recommendedName>
        <fullName evidence="15">Riboflavin biosynthesis protein</fullName>
    </recommendedName>
    <domain>
        <recommendedName>
            <fullName evidence="15">Riboflavin kinase</fullName>
            <ecNumber evidence="15">2.7.1.26</ecNumber>
        </recommendedName>
        <alternativeName>
            <fullName evidence="15">Flavokinase</fullName>
        </alternativeName>
    </domain>
    <domain>
        <recommendedName>
            <fullName evidence="15">FMN adenylyltransferase</fullName>
            <ecNumber evidence="15">2.7.7.2</ecNumber>
        </recommendedName>
        <alternativeName>
            <fullName evidence="15">FAD pyrophosphorylase</fullName>
        </alternativeName>
        <alternativeName>
            <fullName evidence="15">FAD synthase</fullName>
        </alternativeName>
    </domain>
</protein>
<keyword evidence="10 15" id="KW-0274">FAD</keyword>
<evidence type="ECO:0000256" key="14">
    <source>
        <dbReference type="ARBA" id="ARBA00049494"/>
    </source>
</evidence>
<keyword evidence="7 15" id="KW-0548">Nucleotidyltransferase</keyword>
<evidence type="ECO:0000256" key="2">
    <source>
        <dbReference type="ARBA" id="ARBA00004726"/>
    </source>
</evidence>
<evidence type="ECO:0000313" key="17">
    <source>
        <dbReference type="EMBL" id="GHM59422.1"/>
    </source>
</evidence>
<comment type="similarity">
    <text evidence="15">Belongs to the ribF family.</text>
</comment>
<dbReference type="Pfam" id="PF06574">
    <property type="entry name" value="FAD_syn"/>
    <property type="match status" value="1"/>
</dbReference>
<dbReference type="UniPathway" id="UPA00277">
    <property type="reaction ID" value="UER00407"/>
</dbReference>
<keyword evidence="18" id="KW-1185">Reference proteome</keyword>
<keyword evidence="9 15" id="KW-0418">Kinase</keyword>
<dbReference type="AlphaFoldDB" id="A0A8J3HUE5"/>
<dbReference type="EC" id="2.7.1.26" evidence="15"/>
<dbReference type="UniPathway" id="UPA00276">
    <property type="reaction ID" value="UER00406"/>
</dbReference>
<dbReference type="InterPro" id="IPR015865">
    <property type="entry name" value="Riboflavin_kinase_bac/euk"/>
</dbReference>
<dbReference type="Proteomes" id="UP000637906">
    <property type="component" value="Unassembled WGS sequence"/>
</dbReference>